<name>A0ABS8TJL4_DATST</name>
<comment type="caution">
    <text evidence="1">The sequence shown here is derived from an EMBL/GenBank/DDBJ whole genome shotgun (WGS) entry which is preliminary data.</text>
</comment>
<sequence length="83" mass="9245">MIEYTCSNKGFKGNKGWVVARLVSNGVLRKLDCPPLRPKEVALSALGRGTRKIENASSYNEVELWHRRLGHLHASKTRNLGAS</sequence>
<dbReference type="Proteomes" id="UP000823775">
    <property type="component" value="Unassembled WGS sequence"/>
</dbReference>
<keyword evidence="2" id="KW-1185">Reference proteome</keyword>
<protein>
    <recommendedName>
        <fullName evidence="3">GAG-pre-integrase domain-containing protein</fullName>
    </recommendedName>
</protein>
<evidence type="ECO:0000313" key="2">
    <source>
        <dbReference type="Proteomes" id="UP000823775"/>
    </source>
</evidence>
<evidence type="ECO:0008006" key="3">
    <source>
        <dbReference type="Google" id="ProtNLM"/>
    </source>
</evidence>
<evidence type="ECO:0000313" key="1">
    <source>
        <dbReference type="EMBL" id="MCD7471383.1"/>
    </source>
</evidence>
<accession>A0ABS8TJL4</accession>
<reference evidence="1 2" key="1">
    <citation type="journal article" date="2021" name="BMC Genomics">
        <title>Datura genome reveals duplications of psychoactive alkaloid biosynthetic genes and high mutation rate following tissue culture.</title>
        <authorList>
            <person name="Rajewski A."/>
            <person name="Carter-House D."/>
            <person name="Stajich J."/>
            <person name="Litt A."/>
        </authorList>
    </citation>
    <scope>NUCLEOTIDE SEQUENCE [LARGE SCALE GENOMIC DNA]</scope>
    <source>
        <strain evidence="1">AR-01</strain>
    </source>
</reference>
<organism evidence="1 2">
    <name type="scientific">Datura stramonium</name>
    <name type="common">Jimsonweed</name>
    <name type="synonym">Common thornapple</name>
    <dbReference type="NCBI Taxonomy" id="4076"/>
    <lineage>
        <taxon>Eukaryota</taxon>
        <taxon>Viridiplantae</taxon>
        <taxon>Streptophyta</taxon>
        <taxon>Embryophyta</taxon>
        <taxon>Tracheophyta</taxon>
        <taxon>Spermatophyta</taxon>
        <taxon>Magnoliopsida</taxon>
        <taxon>eudicotyledons</taxon>
        <taxon>Gunneridae</taxon>
        <taxon>Pentapetalae</taxon>
        <taxon>asterids</taxon>
        <taxon>lamiids</taxon>
        <taxon>Solanales</taxon>
        <taxon>Solanaceae</taxon>
        <taxon>Solanoideae</taxon>
        <taxon>Datureae</taxon>
        <taxon>Datura</taxon>
    </lineage>
</organism>
<gene>
    <name evidence="1" type="ORF">HAX54_011791</name>
</gene>
<proteinExistence type="predicted"/>
<dbReference type="EMBL" id="JACEIK010001676">
    <property type="protein sequence ID" value="MCD7471383.1"/>
    <property type="molecule type" value="Genomic_DNA"/>
</dbReference>